<dbReference type="EMBL" id="LAZR01005584">
    <property type="protein sequence ID" value="KKM98742.1"/>
    <property type="molecule type" value="Genomic_DNA"/>
</dbReference>
<accession>A0A0F9PZW0</accession>
<feature type="coiled-coil region" evidence="1">
    <location>
        <begin position="107"/>
        <end position="141"/>
    </location>
</feature>
<protein>
    <submittedName>
        <fullName evidence="2">Uncharacterized protein</fullName>
    </submittedName>
</protein>
<name>A0A0F9PZW0_9ZZZZ</name>
<evidence type="ECO:0000313" key="2">
    <source>
        <dbReference type="EMBL" id="KKM98742.1"/>
    </source>
</evidence>
<reference evidence="2" key="1">
    <citation type="journal article" date="2015" name="Nature">
        <title>Complex archaea that bridge the gap between prokaryotes and eukaryotes.</title>
        <authorList>
            <person name="Spang A."/>
            <person name="Saw J.H."/>
            <person name="Jorgensen S.L."/>
            <person name="Zaremba-Niedzwiedzka K."/>
            <person name="Martijn J."/>
            <person name="Lind A.E."/>
            <person name="van Eijk R."/>
            <person name="Schleper C."/>
            <person name="Guy L."/>
            <person name="Ettema T.J."/>
        </authorList>
    </citation>
    <scope>NUCLEOTIDE SEQUENCE</scope>
</reference>
<organism evidence="2">
    <name type="scientific">marine sediment metagenome</name>
    <dbReference type="NCBI Taxonomy" id="412755"/>
    <lineage>
        <taxon>unclassified sequences</taxon>
        <taxon>metagenomes</taxon>
        <taxon>ecological metagenomes</taxon>
    </lineage>
</organism>
<keyword evidence="1" id="KW-0175">Coiled coil</keyword>
<evidence type="ECO:0000256" key="1">
    <source>
        <dbReference type="SAM" id="Coils"/>
    </source>
</evidence>
<gene>
    <name evidence="2" type="ORF">LCGC14_1154880</name>
</gene>
<dbReference type="AlphaFoldDB" id="A0A0F9PZW0"/>
<proteinExistence type="predicted"/>
<sequence>MNELEEQKQTAIAARSGEDIVVQGYYQESVKLLEYAEKRVIATLADNKTANNDLAIISKIKKMMEGKKREYLEPLLLKTNDIRQTYNYLMAPVLEAEKVTKGKMLAYDAEQTRIRKEQEEINRKRQEAAEAEMRLNGELTESVSLVEVVPEAPKRVSTEMGTSGQRDNWKYEVVDFPLLADAYKVADNAQLNAIAKSHHDQKEVPGVRFYNEPIIAVRAK</sequence>
<comment type="caution">
    <text evidence="2">The sequence shown here is derived from an EMBL/GenBank/DDBJ whole genome shotgun (WGS) entry which is preliminary data.</text>
</comment>